<keyword evidence="2" id="KW-1185">Reference proteome</keyword>
<proteinExistence type="predicted"/>
<sequence length="123" mass="13213">MVTPEELASFLVKTAAALARLDNRLGPEDDAFRELAMGELVNEMPVPNYFPDCQEQLALGVDPVVALSQLFVRQAGSYTEAGARACSMIVDVAVLHLARAVGGDAAQRFLEDLDLHARVAEGD</sequence>
<gene>
    <name evidence="1" type="ORF">GCM10009740_20960</name>
</gene>
<accession>A0ABN2U791</accession>
<dbReference type="Proteomes" id="UP001501285">
    <property type="component" value="Unassembled WGS sequence"/>
</dbReference>
<dbReference type="EMBL" id="BAAANB010000021">
    <property type="protein sequence ID" value="GAA2031012.1"/>
    <property type="molecule type" value="Genomic_DNA"/>
</dbReference>
<name>A0ABN2U791_9MICO</name>
<dbReference type="RefSeq" id="WP_343990996.1">
    <property type="nucleotide sequence ID" value="NZ_BAAANB010000021.1"/>
</dbReference>
<reference evidence="1 2" key="1">
    <citation type="journal article" date="2019" name="Int. J. Syst. Evol. Microbiol.">
        <title>The Global Catalogue of Microorganisms (GCM) 10K type strain sequencing project: providing services to taxonomists for standard genome sequencing and annotation.</title>
        <authorList>
            <consortium name="The Broad Institute Genomics Platform"/>
            <consortium name="The Broad Institute Genome Sequencing Center for Infectious Disease"/>
            <person name="Wu L."/>
            <person name="Ma J."/>
        </authorList>
    </citation>
    <scope>NUCLEOTIDE SEQUENCE [LARGE SCALE GENOMIC DNA]</scope>
    <source>
        <strain evidence="1 2">JCM 14283</strain>
    </source>
</reference>
<comment type="caution">
    <text evidence="1">The sequence shown here is derived from an EMBL/GenBank/DDBJ whole genome shotgun (WGS) entry which is preliminary data.</text>
</comment>
<organism evidence="1 2">
    <name type="scientific">Terrabacter terrae</name>
    <dbReference type="NCBI Taxonomy" id="318434"/>
    <lineage>
        <taxon>Bacteria</taxon>
        <taxon>Bacillati</taxon>
        <taxon>Actinomycetota</taxon>
        <taxon>Actinomycetes</taxon>
        <taxon>Micrococcales</taxon>
        <taxon>Intrasporangiaceae</taxon>
        <taxon>Terrabacter</taxon>
    </lineage>
</organism>
<protein>
    <submittedName>
        <fullName evidence="1">Uncharacterized protein</fullName>
    </submittedName>
</protein>
<evidence type="ECO:0000313" key="2">
    <source>
        <dbReference type="Proteomes" id="UP001501285"/>
    </source>
</evidence>
<evidence type="ECO:0000313" key="1">
    <source>
        <dbReference type="EMBL" id="GAA2031012.1"/>
    </source>
</evidence>